<name>A0ABT1X241_9PROT</name>
<sequence length="480" mass="50911">MVRRTHLPLAEPPAAPPKRPHSLVARLAAAYAVIGLGALIVGGLILHQTLSYVVWLEHQRGILAAGAEVTSRIAREGLDGLNRPLGGESGRRFDAASGSMLFAVADAEGRRVAASPGVQAQLPRVAEDGRIPDTFQQGQDGTRLWGVTRWITMPDGRRVAVQIAQDMERSYIVLDDVPAAALGPVLAVLTLGGLLLFAANVGLLILLSAPLRRAAREAERIGHGGPPRLEEGEIPRELLPLIQAVNGALDRLDDALAWQRGFSAEVAHELRTPLAIIQAELDLLDAGDVTDRLRRDVQELAELVSDLLEAAEAARDMPVAEGAFDLAELVAHVGHRFTPIAAREGRTLEAPPANAPVWVRGERESIGRALRNLVENAIAHSPPGGTVTLRLGPPHEMMAVVEVADQGKGVPESERKSVFRRHWRAGDVRRRGLGLGLSIVERIVSAHGGTAEVGDAPGGGALFSLHLPMAPAPAPVTAGG</sequence>
<evidence type="ECO:0000256" key="9">
    <source>
        <dbReference type="ARBA" id="ARBA00023012"/>
    </source>
</evidence>
<dbReference type="CDD" id="cd00075">
    <property type="entry name" value="HATPase"/>
    <property type="match status" value="1"/>
</dbReference>
<proteinExistence type="predicted"/>
<evidence type="ECO:0000256" key="7">
    <source>
        <dbReference type="ARBA" id="ARBA00022777"/>
    </source>
</evidence>
<dbReference type="EC" id="2.7.13.3" evidence="3"/>
<feature type="transmembrane region" description="Helical" evidence="12">
    <location>
        <begin position="185"/>
        <end position="207"/>
    </location>
</feature>
<dbReference type="InterPro" id="IPR003594">
    <property type="entry name" value="HATPase_dom"/>
</dbReference>
<feature type="coiled-coil region" evidence="11">
    <location>
        <begin position="290"/>
        <end position="317"/>
    </location>
</feature>
<evidence type="ECO:0000256" key="11">
    <source>
        <dbReference type="SAM" id="Coils"/>
    </source>
</evidence>
<dbReference type="InterPro" id="IPR050428">
    <property type="entry name" value="TCS_sensor_his_kinase"/>
</dbReference>
<evidence type="ECO:0000313" key="16">
    <source>
        <dbReference type="Proteomes" id="UP001524642"/>
    </source>
</evidence>
<dbReference type="PANTHER" id="PTHR45436:SF15">
    <property type="entry name" value="SENSOR HISTIDINE KINASE CUSS"/>
    <property type="match status" value="1"/>
</dbReference>
<dbReference type="Proteomes" id="UP001524642">
    <property type="component" value="Unassembled WGS sequence"/>
</dbReference>
<evidence type="ECO:0000256" key="5">
    <source>
        <dbReference type="ARBA" id="ARBA00022679"/>
    </source>
</evidence>
<keyword evidence="9" id="KW-0902">Two-component regulatory system</keyword>
<dbReference type="SUPFAM" id="SSF47384">
    <property type="entry name" value="Homodimeric domain of signal transducing histidine kinase"/>
    <property type="match status" value="1"/>
</dbReference>
<dbReference type="Gene3D" id="3.30.565.10">
    <property type="entry name" value="Histidine kinase-like ATPase, C-terminal domain"/>
    <property type="match status" value="1"/>
</dbReference>
<dbReference type="Gene3D" id="1.10.287.130">
    <property type="match status" value="1"/>
</dbReference>
<dbReference type="InterPro" id="IPR004358">
    <property type="entry name" value="Sig_transdc_His_kin-like_C"/>
</dbReference>
<comment type="catalytic activity">
    <reaction evidence="1">
        <text>ATP + protein L-histidine = ADP + protein N-phospho-L-histidine.</text>
        <dbReference type="EC" id="2.7.13.3"/>
    </reaction>
</comment>
<dbReference type="CDD" id="cd00082">
    <property type="entry name" value="HisKA"/>
    <property type="match status" value="1"/>
</dbReference>
<dbReference type="GO" id="GO:0016301">
    <property type="term" value="F:kinase activity"/>
    <property type="evidence" value="ECO:0007669"/>
    <property type="project" value="UniProtKB-KW"/>
</dbReference>
<keyword evidence="16" id="KW-1185">Reference proteome</keyword>
<protein>
    <recommendedName>
        <fullName evidence="3">histidine kinase</fullName>
        <ecNumber evidence="3">2.7.13.3</ecNumber>
    </recommendedName>
</protein>
<feature type="domain" description="HAMP" evidence="14">
    <location>
        <begin position="205"/>
        <end position="257"/>
    </location>
</feature>
<evidence type="ECO:0000256" key="1">
    <source>
        <dbReference type="ARBA" id="ARBA00000085"/>
    </source>
</evidence>
<dbReference type="PROSITE" id="PS50109">
    <property type="entry name" value="HIS_KIN"/>
    <property type="match status" value="1"/>
</dbReference>
<dbReference type="PRINTS" id="PR00344">
    <property type="entry name" value="BCTRLSENSOR"/>
</dbReference>
<evidence type="ECO:0000256" key="12">
    <source>
        <dbReference type="SAM" id="Phobius"/>
    </source>
</evidence>
<evidence type="ECO:0000259" key="14">
    <source>
        <dbReference type="PROSITE" id="PS50885"/>
    </source>
</evidence>
<keyword evidence="10 12" id="KW-0472">Membrane</keyword>
<evidence type="ECO:0000256" key="4">
    <source>
        <dbReference type="ARBA" id="ARBA00022553"/>
    </source>
</evidence>
<organism evidence="15 16">
    <name type="scientific">Roseomonas populi</name>
    <dbReference type="NCBI Taxonomy" id="3121582"/>
    <lineage>
        <taxon>Bacteria</taxon>
        <taxon>Pseudomonadati</taxon>
        <taxon>Pseudomonadota</taxon>
        <taxon>Alphaproteobacteria</taxon>
        <taxon>Acetobacterales</taxon>
        <taxon>Roseomonadaceae</taxon>
        <taxon>Roseomonas</taxon>
    </lineage>
</organism>
<keyword evidence="5" id="KW-0808">Transferase</keyword>
<comment type="subcellular location">
    <subcellularLocation>
        <location evidence="2">Membrane</location>
        <topology evidence="2">Multi-pass membrane protein</topology>
    </subcellularLocation>
</comment>
<dbReference type="InterPro" id="IPR003661">
    <property type="entry name" value="HisK_dim/P_dom"/>
</dbReference>
<keyword evidence="11" id="KW-0175">Coiled coil</keyword>
<dbReference type="Pfam" id="PF00512">
    <property type="entry name" value="HisKA"/>
    <property type="match status" value="1"/>
</dbReference>
<dbReference type="PROSITE" id="PS50885">
    <property type="entry name" value="HAMP"/>
    <property type="match status" value="1"/>
</dbReference>
<dbReference type="PANTHER" id="PTHR45436">
    <property type="entry name" value="SENSOR HISTIDINE KINASE YKOH"/>
    <property type="match status" value="1"/>
</dbReference>
<evidence type="ECO:0000313" key="15">
    <source>
        <dbReference type="EMBL" id="MCR0982160.1"/>
    </source>
</evidence>
<reference evidence="15 16" key="1">
    <citation type="submission" date="2022-06" db="EMBL/GenBank/DDBJ databases">
        <title>Roseomonas CN29.</title>
        <authorList>
            <person name="Cheng Y."/>
            <person name="He X."/>
        </authorList>
    </citation>
    <scope>NUCLEOTIDE SEQUENCE [LARGE SCALE GENOMIC DNA]</scope>
    <source>
        <strain evidence="15 16">CN29</strain>
    </source>
</reference>
<feature type="domain" description="Histidine kinase" evidence="13">
    <location>
        <begin position="265"/>
        <end position="471"/>
    </location>
</feature>
<comment type="caution">
    <text evidence="15">The sequence shown here is derived from an EMBL/GenBank/DDBJ whole genome shotgun (WGS) entry which is preliminary data.</text>
</comment>
<accession>A0ABT1X241</accession>
<dbReference type="InterPro" id="IPR036097">
    <property type="entry name" value="HisK_dim/P_sf"/>
</dbReference>
<dbReference type="EMBL" id="JANJOU010000006">
    <property type="protein sequence ID" value="MCR0982160.1"/>
    <property type="molecule type" value="Genomic_DNA"/>
</dbReference>
<dbReference type="SMART" id="SM00387">
    <property type="entry name" value="HATPase_c"/>
    <property type="match status" value="1"/>
</dbReference>
<dbReference type="RefSeq" id="WP_257715835.1">
    <property type="nucleotide sequence ID" value="NZ_JANJOU010000006.1"/>
</dbReference>
<dbReference type="InterPro" id="IPR003660">
    <property type="entry name" value="HAMP_dom"/>
</dbReference>
<dbReference type="Pfam" id="PF02518">
    <property type="entry name" value="HATPase_c"/>
    <property type="match status" value="1"/>
</dbReference>
<evidence type="ECO:0000259" key="13">
    <source>
        <dbReference type="PROSITE" id="PS50109"/>
    </source>
</evidence>
<dbReference type="InterPro" id="IPR005467">
    <property type="entry name" value="His_kinase_dom"/>
</dbReference>
<evidence type="ECO:0000256" key="10">
    <source>
        <dbReference type="ARBA" id="ARBA00023136"/>
    </source>
</evidence>
<dbReference type="SMART" id="SM00388">
    <property type="entry name" value="HisKA"/>
    <property type="match status" value="1"/>
</dbReference>
<evidence type="ECO:0000256" key="8">
    <source>
        <dbReference type="ARBA" id="ARBA00022989"/>
    </source>
</evidence>
<keyword evidence="7 15" id="KW-0418">Kinase</keyword>
<gene>
    <name evidence="15" type="ORF">NRP21_08890</name>
</gene>
<keyword evidence="4" id="KW-0597">Phosphoprotein</keyword>
<keyword evidence="6 12" id="KW-0812">Transmembrane</keyword>
<evidence type="ECO:0000256" key="3">
    <source>
        <dbReference type="ARBA" id="ARBA00012438"/>
    </source>
</evidence>
<evidence type="ECO:0000256" key="6">
    <source>
        <dbReference type="ARBA" id="ARBA00022692"/>
    </source>
</evidence>
<evidence type="ECO:0000256" key="2">
    <source>
        <dbReference type="ARBA" id="ARBA00004141"/>
    </source>
</evidence>
<dbReference type="SUPFAM" id="SSF55874">
    <property type="entry name" value="ATPase domain of HSP90 chaperone/DNA topoisomerase II/histidine kinase"/>
    <property type="match status" value="1"/>
</dbReference>
<dbReference type="InterPro" id="IPR036890">
    <property type="entry name" value="HATPase_C_sf"/>
</dbReference>
<feature type="transmembrane region" description="Helical" evidence="12">
    <location>
        <begin position="23"/>
        <end position="46"/>
    </location>
</feature>
<keyword evidence="8 12" id="KW-1133">Transmembrane helix</keyword>